<keyword evidence="7 8" id="KW-0472">Membrane</keyword>
<comment type="pathway">
    <text evidence="2">Glycolipid biosynthesis; glycosylphosphatidylinositol-anchor biosynthesis.</text>
</comment>
<dbReference type="GO" id="GO:0006506">
    <property type="term" value="P:GPI anchor biosynthetic process"/>
    <property type="evidence" value="ECO:0007669"/>
    <property type="project" value="UniProtKB-UniPathway"/>
</dbReference>
<dbReference type="GO" id="GO:0005789">
    <property type="term" value="C:endoplasmic reticulum membrane"/>
    <property type="evidence" value="ECO:0007669"/>
    <property type="project" value="UniProtKB-SubCell"/>
</dbReference>
<dbReference type="RefSeq" id="XP_033590557.1">
    <property type="nucleotide sequence ID" value="XM_033738069.1"/>
</dbReference>
<proteinExistence type="predicted"/>
<comment type="subcellular location">
    <subcellularLocation>
        <location evidence="1">Endoplasmic reticulum membrane</location>
        <topology evidence="1">Multi-pass membrane protein</topology>
    </subcellularLocation>
</comment>
<evidence type="ECO:0000256" key="5">
    <source>
        <dbReference type="ARBA" id="ARBA00022824"/>
    </source>
</evidence>
<dbReference type="OrthoDB" id="17366at2759"/>
<evidence type="ECO:0000256" key="6">
    <source>
        <dbReference type="ARBA" id="ARBA00022989"/>
    </source>
</evidence>
<dbReference type="Pfam" id="PF06699">
    <property type="entry name" value="PIG-F"/>
    <property type="match status" value="1"/>
</dbReference>
<keyword evidence="4 8" id="KW-0812">Transmembrane</keyword>
<feature type="transmembrane region" description="Helical" evidence="8">
    <location>
        <begin position="134"/>
        <end position="154"/>
    </location>
</feature>
<evidence type="ECO:0000313" key="9">
    <source>
        <dbReference type="EMBL" id="KAF2483987.1"/>
    </source>
</evidence>
<accession>A0A6A6PXM1</accession>
<evidence type="ECO:0000313" key="10">
    <source>
        <dbReference type="Proteomes" id="UP000799767"/>
    </source>
</evidence>
<dbReference type="GeneID" id="54479071"/>
<evidence type="ECO:0000256" key="8">
    <source>
        <dbReference type="SAM" id="Phobius"/>
    </source>
</evidence>
<keyword evidence="6 8" id="KW-1133">Transmembrane helix</keyword>
<protein>
    <submittedName>
        <fullName evidence="9">GPI biosynthesis protein Pig-F</fullName>
    </submittedName>
</protein>
<organism evidence="9 10">
    <name type="scientific">Neohortaea acidophila</name>
    <dbReference type="NCBI Taxonomy" id="245834"/>
    <lineage>
        <taxon>Eukaryota</taxon>
        <taxon>Fungi</taxon>
        <taxon>Dikarya</taxon>
        <taxon>Ascomycota</taxon>
        <taxon>Pezizomycotina</taxon>
        <taxon>Dothideomycetes</taxon>
        <taxon>Dothideomycetidae</taxon>
        <taxon>Mycosphaerellales</taxon>
        <taxon>Teratosphaeriaceae</taxon>
        <taxon>Neohortaea</taxon>
    </lineage>
</organism>
<reference evidence="9" key="1">
    <citation type="journal article" date="2020" name="Stud. Mycol.">
        <title>101 Dothideomycetes genomes: a test case for predicting lifestyles and emergence of pathogens.</title>
        <authorList>
            <person name="Haridas S."/>
            <person name="Albert R."/>
            <person name="Binder M."/>
            <person name="Bloem J."/>
            <person name="Labutti K."/>
            <person name="Salamov A."/>
            <person name="Andreopoulos B."/>
            <person name="Baker S."/>
            <person name="Barry K."/>
            <person name="Bills G."/>
            <person name="Bluhm B."/>
            <person name="Cannon C."/>
            <person name="Castanera R."/>
            <person name="Culley D."/>
            <person name="Daum C."/>
            <person name="Ezra D."/>
            <person name="Gonzalez J."/>
            <person name="Henrissat B."/>
            <person name="Kuo A."/>
            <person name="Liang C."/>
            <person name="Lipzen A."/>
            <person name="Lutzoni F."/>
            <person name="Magnuson J."/>
            <person name="Mondo S."/>
            <person name="Nolan M."/>
            <person name="Ohm R."/>
            <person name="Pangilinan J."/>
            <person name="Park H.-J."/>
            <person name="Ramirez L."/>
            <person name="Alfaro M."/>
            <person name="Sun H."/>
            <person name="Tritt A."/>
            <person name="Yoshinaga Y."/>
            <person name="Zwiers L.-H."/>
            <person name="Turgeon B."/>
            <person name="Goodwin S."/>
            <person name="Spatafora J."/>
            <person name="Crous P."/>
            <person name="Grigoriev I."/>
        </authorList>
    </citation>
    <scope>NUCLEOTIDE SEQUENCE</scope>
    <source>
        <strain evidence="9">CBS 113389</strain>
    </source>
</reference>
<keyword evidence="5" id="KW-0256">Endoplasmic reticulum</keyword>
<feature type="transmembrane region" description="Helical" evidence="8">
    <location>
        <begin position="175"/>
        <end position="195"/>
    </location>
</feature>
<dbReference type="UniPathway" id="UPA00196"/>
<feature type="transmembrane region" description="Helical" evidence="8">
    <location>
        <begin position="96"/>
        <end position="122"/>
    </location>
</feature>
<evidence type="ECO:0000256" key="7">
    <source>
        <dbReference type="ARBA" id="ARBA00023136"/>
    </source>
</evidence>
<evidence type="ECO:0000256" key="4">
    <source>
        <dbReference type="ARBA" id="ARBA00022692"/>
    </source>
</evidence>
<gene>
    <name evidence="9" type="ORF">BDY17DRAFT_344820</name>
</gene>
<feature type="transmembrane region" description="Helical" evidence="8">
    <location>
        <begin position="207"/>
        <end position="227"/>
    </location>
</feature>
<name>A0A6A6PXM1_9PEZI</name>
<dbReference type="AlphaFoldDB" id="A0A6A6PXM1"/>
<dbReference type="Proteomes" id="UP000799767">
    <property type="component" value="Unassembled WGS sequence"/>
</dbReference>
<evidence type="ECO:0000256" key="1">
    <source>
        <dbReference type="ARBA" id="ARBA00004477"/>
    </source>
</evidence>
<keyword evidence="3" id="KW-0337">GPI-anchor biosynthesis</keyword>
<sequence>MSSTTKAPLAVQPNKPIEILPSPSSQLFSNLHPILLLGTLLFNFKTLVNDPVNTLLGLAPTIALLQAFYCILCLPPPGSQAKGSAKKKGAKASSDLAGRIVPTFLSLLLTLFLSAPALYILLILFGAPLTTHQLHTILLALHLALLTTPHLYYAHGLVKETWFQIASLQIPVDEVFGMTLGACVGAWVGAIPIPLDWDREWQKWPVTIVGGMYAGAVVGKLAGAWVFRGWRVKIS</sequence>
<evidence type="ECO:0000256" key="2">
    <source>
        <dbReference type="ARBA" id="ARBA00004687"/>
    </source>
</evidence>
<dbReference type="InterPro" id="IPR009580">
    <property type="entry name" value="GPI_biosynthesis_protein_Pig-F"/>
</dbReference>
<keyword evidence="10" id="KW-1185">Reference proteome</keyword>
<dbReference type="EMBL" id="MU001634">
    <property type="protein sequence ID" value="KAF2483987.1"/>
    <property type="molecule type" value="Genomic_DNA"/>
</dbReference>
<evidence type="ECO:0000256" key="3">
    <source>
        <dbReference type="ARBA" id="ARBA00022502"/>
    </source>
</evidence>